<keyword evidence="9" id="KW-1185">Reference proteome</keyword>
<dbReference type="EC" id="2.1.1.72" evidence="2"/>
<keyword evidence="4 8" id="KW-0808">Transferase</keyword>
<evidence type="ECO:0000313" key="8">
    <source>
        <dbReference type="EMBL" id="NYH22459.1"/>
    </source>
</evidence>
<keyword evidence="5" id="KW-0949">S-adenosyl-L-methionine</keyword>
<name>A0A7Z0B5X2_9BURK</name>
<sequence>MDIIEGAATSLRSELGQFMTPARIASFMAGMFDELPSEVRLLDAGAGLGALSAAFVRHACKTSPRTRSIRITAVEVDETLTARLEKTLEACAEECVQAGILFQYEILNVDFIQHSAEQVHGFKDAQFNCSILNPPYLKINAGSAARSALRSMRIETTNLYAAFVAVAIKQIEPEGQLVAITPRSFCNGAYFEPFRRLLLAETSVRKVHLFDSRSKAFKDDSVLQENIIFQLSVSASSQEAVQVSFGDDPDRDRTPSRDLAFNEMVLPEDPHKFFRLPVTTEDEALAIRVRMLPNTLKALGVTVSTGRVVDFRTAENLRSDPSDGTVPLLYPMHLKDGVICWPVEGSKKPNALAYNAETRNLTVPSGYYALVKRFSSKEEKRRVVAALFDPNRLNASHIGFENKLNYMHFAGAGLPEDLAKGLVIFLNSTAVDQYFRQFSGHTQVNATDLRNLHYPTIKALQKLGASFGERIPSQEEIDRLIEPLL</sequence>
<dbReference type="GO" id="GO:0009007">
    <property type="term" value="F:site-specific DNA-methyltransferase (adenine-specific) activity"/>
    <property type="evidence" value="ECO:0007669"/>
    <property type="project" value="UniProtKB-EC"/>
</dbReference>
<dbReference type="InterPro" id="IPR011639">
    <property type="entry name" value="MethylTrfase_TaqI-like_dom"/>
</dbReference>
<dbReference type="InterPro" id="IPR029063">
    <property type="entry name" value="SAM-dependent_MTases_sf"/>
</dbReference>
<evidence type="ECO:0000256" key="3">
    <source>
        <dbReference type="ARBA" id="ARBA00022603"/>
    </source>
</evidence>
<organism evidence="8 9">
    <name type="scientific">Paraburkholderia bryophila</name>
    <dbReference type="NCBI Taxonomy" id="420952"/>
    <lineage>
        <taxon>Bacteria</taxon>
        <taxon>Pseudomonadati</taxon>
        <taxon>Pseudomonadota</taxon>
        <taxon>Betaproteobacteria</taxon>
        <taxon>Burkholderiales</taxon>
        <taxon>Burkholderiaceae</taxon>
        <taxon>Paraburkholderia</taxon>
    </lineage>
</organism>
<dbReference type="Pfam" id="PF07669">
    <property type="entry name" value="Eco57I"/>
    <property type="match status" value="1"/>
</dbReference>
<comment type="similarity">
    <text evidence="1">Belongs to the N(4)/N(6)-methyltransferase family.</text>
</comment>
<evidence type="ECO:0000256" key="5">
    <source>
        <dbReference type="ARBA" id="ARBA00022691"/>
    </source>
</evidence>
<evidence type="ECO:0000256" key="6">
    <source>
        <dbReference type="ARBA" id="ARBA00047942"/>
    </source>
</evidence>
<dbReference type="InterPro" id="IPR050953">
    <property type="entry name" value="N4_N6_ade-DNA_methylase"/>
</dbReference>
<reference evidence="8 9" key="1">
    <citation type="submission" date="2020-07" db="EMBL/GenBank/DDBJ databases">
        <title>Exploring microbial biodiversity for novel pathways involved in the catabolism of aromatic compounds derived from lignin.</title>
        <authorList>
            <person name="Elkins J."/>
        </authorList>
    </citation>
    <scope>NUCLEOTIDE SEQUENCE [LARGE SCALE GENOMIC DNA]</scope>
    <source>
        <strain evidence="8 9">H2C3C</strain>
    </source>
</reference>
<dbReference type="Gene3D" id="3.40.50.150">
    <property type="entry name" value="Vaccinia Virus protein VP39"/>
    <property type="match status" value="1"/>
</dbReference>
<evidence type="ECO:0000313" key="9">
    <source>
        <dbReference type="Proteomes" id="UP000540929"/>
    </source>
</evidence>
<feature type="domain" description="Type II methyltransferase M.TaqI-like" evidence="7">
    <location>
        <begin position="110"/>
        <end position="217"/>
    </location>
</feature>
<proteinExistence type="inferred from homology"/>
<dbReference type="EMBL" id="JACCAS010000001">
    <property type="protein sequence ID" value="NYH22459.1"/>
    <property type="molecule type" value="Genomic_DNA"/>
</dbReference>
<accession>A0A7Z0B5X2</accession>
<dbReference type="SUPFAM" id="SSF53335">
    <property type="entry name" value="S-adenosyl-L-methionine-dependent methyltransferases"/>
    <property type="match status" value="1"/>
</dbReference>
<dbReference type="Proteomes" id="UP000540929">
    <property type="component" value="Unassembled WGS sequence"/>
</dbReference>
<dbReference type="PANTHER" id="PTHR33841">
    <property type="entry name" value="DNA METHYLTRANSFERASE YEEA-RELATED"/>
    <property type="match status" value="1"/>
</dbReference>
<dbReference type="CDD" id="cd02440">
    <property type="entry name" value="AdoMet_MTases"/>
    <property type="match status" value="1"/>
</dbReference>
<gene>
    <name evidence="8" type="ORF">GGD40_001938</name>
</gene>
<dbReference type="PRINTS" id="PR00507">
    <property type="entry name" value="N12N6MTFRASE"/>
</dbReference>
<keyword evidence="3 8" id="KW-0489">Methyltransferase</keyword>
<dbReference type="RefSeq" id="WP_179743480.1">
    <property type="nucleotide sequence ID" value="NZ_JACCAS010000001.1"/>
</dbReference>
<protein>
    <recommendedName>
        <fullName evidence="2">site-specific DNA-methyltransferase (adenine-specific)</fullName>
        <ecNumber evidence="2">2.1.1.72</ecNumber>
    </recommendedName>
</protein>
<dbReference type="AlphaFoldDB" id="A0A7Z0B5X2"/>
<dbReference type="GO" id="GO:0006304">
    <property type="term" value="P:DNA modification"/>
    <property type="evidence" value="ECO:0007669"/>
    <property type="project" value="InterPro"/>
</dbReference>
<evidence type="ECO:0000256" key="4">
    <source>
        <dbReference type="ARBA" id="ARBA00022679"/>
    </source>
</evidence>
<evidence type="ECO:0000256" key="1">
    <source>
        <dbReference type="ARBA" id="ARBA00006594"/>
    </source>
</evidence>
<dbReference type="GO" id="GO:0032259">
    <property type="term" value="P:methylation"/>
    <property type="evidence" value="ECO:0007669"/>
    <property type="project" value="UniProtKB-KW"/>
</dbReference>
<comment type="caution">
    <text evidence="8">The sequence shown here is derived from an EMBL/GenBank/DDBJ whole genome shotgun (WGS) entry which is preliminary data.</text>
</comment>
<dbReference type="PANTHER" id="PTHR33841:SF5">
    <property type="entry name" value="DNA METHYLASE (MODIFICATION METHYLASE) (METHYLTRANSFERASE)-RELATED"/>
    <property type="match status" value="1"/>
</dbReference>
<comment type="catalytic activity">
    <reaction evidence="6">
        <text>a 2'-deoxyadenosine in DNA + S-adenosyl-L-methionine = an N(6)-methyl-2'-deoxyadenosine in DNA + S-adenosyl-L-homocysteine + H(+)</text>
        <dbReference type="Rhea" id="RHEA:15197"/>
        <dbReference type="Rhea" id="RHEA-COMP:12418"/>
        <dbReference type="Rhea" id="RHEA-COMP:12419"/>
        <dbReference type="ChEBI" id="CHEBI:15378"/>
        <dbReference type="ChEBI" id="CHEBI:57856"/>
        <dbReference type="ChEBI" id="CHEBI:59789"/>
        <dbReference type="ChEBI" id="CHEBI:90615"/>
        <dbReference type="ChEBI" id="CHEBI:90616"/>
        <dbReference type="EC" id="2.1.1.72"/>
    </reaction>
</comment>
<evidence type="ECO:0000259" key="7">
    <source>
        <dbReference type="Pfam" id="PF07669"/>
    </source>
</evidence>
<evidence type="ECO:0000256" key="2">
    <source>
        <dbReference type="ARBA" id="ARBA00011900"/>
    </source>
</evidence>